<dbReference type="GO" id="GO:0071788">
    <property type="term" value="P:endoplasmic reticulum tubular network maintenance"/>
    <property type="evidence" value="ECO:0007669"/>
    <property type="project" value="UniProtKB-UniRule"/>
</dbReference>
<feature type="compositionally biased region" description="Basic and acidic residues" evidence="2">
    <location>
        <begin position="325"/>
        <end position="342"/>
    </location>
</feature>
<keyword evidence="1" id="KW-1133">Transmembrane helix</keyword>
<evidence type="ECO:0000256" key="2">
    <source>
        <dbReference type="SAM" id="MobiDB-lite"/>
    </source>
</evidence>
<feature type="region of interest" description="Disordered" evidence="2">
    <location>
        <begin position="139"/>
        <end position="233"/>
    </location>
</feature>
<feature type="transmembrane region" description="Helical" evidence="1">
    <location>
        <begin position="47"/>
        <end position="70"/>
    </location>
</feature>
<organism evidence="4 5">
    <name type="scientific">Monilinia fructigena</name>
    <dbReference type="NCBI Taxonomy" id="38457"/>
    <lineage>
        <taxon>Eukaryota</taxon>
        <taxon>Fungi</taxon>
        <taxon>Dikarya</taxon>
        <taxon>Ascomycota</taxon>
        <taxon>Pezizomycotina</taxon>
        <taxon>Leotiomycetes</taxon>
        <taxon>Helotiales</taxon>
        <taxon>Sclerotiniaceae</taxon>
        <taxon>Monilinia</taxon>
    </lineage>
</organism>
<proteinExistence type="inferred from homology"/>
<comment type="domain">
    <text evidence="1">The C4-type zinc finger motif is necessary both for its ER three-way tubular junction localization and formation.</text>
</comment>
<dbReference type="InterPro" id="IPR019273">
    <property type="entry name" value="Lunapark_Znf"/>
</dbReference>
<reference evidence="4 5" key="1">
    <citation type="submission" date="2018-06" db="EMBL/GenBank/DDBJ databases">
        <title>Genome Sequence of the Brown Rot Fungal Pathogen Monilinia fructigena.</title>
        <authorList>
            <person name="Landi L."/>
            <person name="De Miccolis Angelini R.M."/>
            <person name="Pollastro S."/>
            <person name="Abate D."/>
            <person name="Faretra F."/>
            <person name="Romanazzi G."/>
        </authorList>
    </citation>
    <scope>NUCLEOTIDE SEQUENCE [LARGE SCALE GENOMIC DNA]</scope>
    <source>
        <strain evidence="4 5">Mfrg269</strain>
    </source>
</reference>
<keyword evidence="1" id="KW-0479">Metal-binding</keyword>
<evidence type="ECO:0000313" key="5">
    <source>
        <dbReference type="Proteomes" id="UP000249056"/>
    </source>
</evidence>
<comment type="function">
    <text evidence="1">Plays a role in determining ER morphology.</text>
</comment>
<dbReference type="PANTHER" id="PTHR22166">
    <property type="entry name" value="ENDOPLASMIC RETICULUM JUNCTION FORMATION PROTEIN LUNAPARK"/>
    <property type="match status" value="1"/>
</dbReference>
<protein>
    <recommendedName>
        <fullName evidence="1">Endoplasmic reticulum junction formation protein lunapark</fullName>
    </recommendedName>
</protein>
<dbReference type="PANTHER" id="PTHR22166:SF12">
    <property type="entry name" value="ENDOPLASMIC RETICULUM JUNCTION FORMATION PROTEIN LUNAPARK"/>
    <property type="match status" value="1"/>
</dbReference>
<dbReference type="GO" id="GO:0098826">
    <property type="term" value="C:endoplasmic reticulum tubular network membrane"/>
    <property type="evidence" value="ECO:0007669"/>
    <property type="project" value="UniProtKB-UniRule"/>
</dbReference>
<name>A0A395J7A2_9HELO</name>
<dbReference type="OrthoDB" id="1725934at2759"/>
<comment type="caution">
    <text evidence="1">Lacks conserved residue(s) required for the propagation of feature annotation.</text>
</comment>
<dbReference type="Pfam" id="PF10058">
    <property type="entry name" value="Zn_ribbon_10"/>
    <property type="match status" value="1"/>
</dbReference>
<dbReference type="EMBL" id="QKRW01000001">
    <property type="protein sequence ID" value="RAL68372.1"/>
    <property type="molecule type" value="Genomic_DNA"/>
</dbReference>
<keyword evidence="1" id="KW-0812">Transmembrane</keyword>
<evidence type="ECO:0000256" key="1">
    <source>
        <dbReference type="RuleBase" id="RU367073"/>
    </source>
</evidence>
<dbReference type="AlphaFoldDB" id="A0A395J7A2"/>
<keyword evidence="1" id="KW-0256">Endoplasmic reticulum</keyword>
<evidence type="ECO:0000259" key="3">
    <source>
        <dbReference type="Pfam" id="PF10058"/>
    </source>
</evidence>
<feature type="region of interest" description="Disordered" evidence="2">
    <location>
        <begin position="325"/>
        <end position="351"/>
    </location>
</feature>
<dbReference type="Proteomes" id="UP000249056">
    <property type="component" value="Unassembled WGS sequence"/>
</dbReference>
<gene>
    <name evidence="4" type="ORF">DID88_007103</name>
</gene>
<keyword evidence="1" id="KW-0862">Zinc</keyword>
<feature type="domain" description="Lunapark zinc ribbon" evidence="3">
    <location>
        <begin position="251"/>
        <end position="307"/>
    </location>
</feature>
<keyword evidence="5" id="KW-1185">Reference proteome</keyword>
<feature type="compositionally biased region" description="Low complexity" evidence="2">
    <location>
        <begin position="201"/>
        <end position="214"/>
    </location>
</feature>
<comment type="subcellular location">
    <subcellularLocation>
        <location evidence="1">Endoplasmic reticulum membrane</location>
        <topology evidence="1">Multi-pass membrane protein</topology>
    </subcellularLocation>
</comment>
<keyword evidence="1" id="KW-0472">Membrane</keyword>
<dbReference type="GO" id="GO:1903373">
    <property type="term" value="P:positive regulation of endoplasmic reticulum tubular network organization"/>
    <property type="evidence" value="ECO:0007669"/>
    <property type="project" value="UniProtKB-UniRule"/>
</dbReference>
<accession>A0A395J7A2</accession>
<dbReference type="GO" id="GO:0008270">
    <property type="term" value="F:zinc ion binding"/>
    <property type="evidence" value="ECO:0007669"/>
    <property type="project" value="UniProtKB-KW"/>
</dbReference>
<comment type="similarity">
    <text evidence="1">Belongs to the lunapark family.</text>
</comment>
<evidence type="ECO:0000313" key="4">
    <source>
        <dbReference type="EMBL" id="RAL68372.1"/>
    </source>
</evidence>
<sequence length="415" mass="46697">MVSFWPWKREDNSPASFEKILSALAEKISKSQSQLDSRRLRGRRVKALWTLYSSFAYLVVFVIALLVIGWEDLTVLEYTSLAGSPLLIYLIRSGITRYYEYRVESIARRLEEQQAERTKTIDKLKAATRYNSTQELLEKYGGVPPKPAAPKRTNSMKKTPKNKDAQLPRTSMGPPATANIPRPNQIPSQPSTPQPLGARTPPSFIAPSPSPIAFQGEPGPAEFAPNAFSGPSQYAQGQCAQSGEFVSQGHWYDRVLDILLGEDETNPKNRMALICQNCRLVNGQAPPGTKALADLGKWRCYGCKTLNGVDEAAKAVQEMKDRIQETKLKQEVTSEPEDKSTEDPEDTPGVRTLNMMNLLSRMRRTRKKKRLRSNRNGADRNQIGKSITCDQCSYFKTSFPIRRPHHIYGFLVYPI</sequence>
<dbReference type="InterPro" id="IPR040115">
    <property type="entry name" value="Lnp"/>
</dbReference>
<keyword evidence="1" id="KW-0863">Zinc-finger</keyword>
<comment type="caution">
    <text evidence="4">The sequence shown here is derived from an EMBL/GenBank/DDBJ whole genome shotgun (WGS) entry which is preliminary data.</text>
</comment>